<dbReference type="Proteomes" id="UP000030640">
    <property type="component" value="Unassembled WGS sequence"/>
</dbReference>
<gene>
    <name evidence="3" type="ORF">C922_04512</name>
</gene>
<reference evidence="3 4" key="1">
    <citation type="submission" date="2013-02" db="EMBL/GenBank/DDBJ databases">
        <title>The Genome Sequence of Plasmodium inui San Antonio 1.</title>
        <authorList>
            <consortium name="The Broad Institute Genome Sequencing Platform"/>
            <consortium name="The Broad Institute Genome Sequencing Center for Infectious Disease"/>
            <person name="Neafsey D."/>
            <person name="Cheeseman I."/>
            <person name="Volkman S."/>
            <person name="Adams J."/>
            <person name="Walker B."/>
            <person name="Young S.K."/>
            <person name="Zeng Q."/>
            <person name="Gargeya S."/>
            <person name="Fitzgerald M."/>
            <person name="Haas B."/>
            <person name="Abouelleil A."/>
            <person name="Alvarado L."/>
            <person name="Arachchi H.M."/>
            <person name="Berlin A.M."/>
            <person name="Chapman S.B."/>
            <person name="Dewar J."/>
            <person name="Goldberg J."/>
            <person name="Griggs A."/>
            <person name="Gujja S."/>
            <person name="Hansen M."/>
            <person name="Howarth C."/>
            <person name="Imamovic A."/>
            <person name="Larimer J."/>
            <person name="McCowan C."/>
            <person name="Murphy C."/>
            <person name="Neiman D."/>
            <person name="Pearson M."/>
            <person name="Priest M."/>
            <person name="Roberts A."/>
            <person name="Saif S."/>
            <person name="Shea T."/>
            <person name="Sisk P."/>
            <person name="Sykes S."/>
            <person name="Wortman J."/>
            <person name="Nusbaum C."/>
            <person name="Birren B."/>
        </authorList>
    </citation>
    <scope>NUCLEOTIDE SEQUENCE [LARGE SCALE GENOMIC DNA]</scope>
    <source>
        <strain evidence="3 4">San Antonio 1</strain>
    </source>
</reference>
<sequence>MKKTNFSEKMNSFLENKKKREEDLSVEKEKKKKNFDKSNFTERRNDELAKNDVHVIAGGKVTHRTDNIAQVMRYVEEHAEGRSACTLDEENESKEQYDDANGGERQREGSRTRYNHARDTEKIEGNRQTEPTISKESAGPSGEHTDEHSLHNAISSPMEKMRKLRIESTHRYLSKVEDDSYRLIKDYRKQVDTCIEQIKRETFLKANLLKTEMESILAQVERLTQEGLELKWEGDPSQREKNSDGKMKNNHFYVTYYTVLMELKLCEKLIPTSHKAVDAPQMSSTLLMKDSSENTKECILKEIKKEVHKKREMIEEKWECVQNLFTNLNEKIKKFISHFEKKHERVIKGMSDNTQHLEEKMKDKIFFSTEEASQLIRAEMERGKQFFLDFLTHFNDYVTKTYNYVYDRYHRCEYVFFRDILHEPSYRDICCVYSTISQNYLNGLSTDRVLNRLIAMFEDNYNAVYARRVGLAPDEFFKGFLAAQEGGAAQREEAEGAAEAEDGTNNEAAKHPRQQCVDIYQKANQNYEEYLTRYEEIKTGMVRYREVVLHTFFHLDNFAAAVGGGRRAASAGEAANTTATATDGGGPPWRGARKKALRKSSPKWPRKAKCAEKAKRDDTTSGGAHMAPERDPHGEVKREDHPEREPSIREHHKEGNLPEFHHMEEDPNGVTQQNDEHTHEIILAQVPKDRSVFKKLTNNILTHYNMLNFRDDYFILSFFSILETLKSDILLMRSHVERKIKEFLHQCSQQNGVFISNFDTLLREYNSVVKKCLQCKDHLRMRKLLAIKDQAKRKLESYVTHAGEEACTINETLFAESKRLWGDFFFAALSKAKVISTESESLSLRKANRRCGINDTPGEGKHTDIKGQQKTNINENERNIIRQLVGQKHSYTYDEETIWHHTYISYRGNMMELLHPARDTGAGLERGVKGKTRPSRETGKKTSYAAQRRESTIKSNIAQIRRDYIQQKGEEAKRGNSSHQEVNPGGNHSGETSHSLPQLPKLSLPDELLFNEDLLKQLFQRFTSTYYQRFKEILFENLLKAKMRSERESTKCFQKMEADKLEEQLQRDEEKIKEIAIKLEEEFEANKKTFDDASKKLSELVKEYEQVTKEDWEDYRHFKETISLMEKMLQENTDQDDRSQDQFTGRYTQLLDSFKVSFKSIKEKLLCGEKKLRAEIKKVETYCTMLVRTGQTNVDLDTIEAFLHNSNQLLLSIEKKRQDVENVFSANQYIFNNNFRAIASRSANRSGSQSGTTPPPPDRQMLHYLITKEEIKNNLLIFYLLVYQIRVCIGQSSGQTGGVPYPAERKANHSAYTSKASLKMEKSSRASRAASMVIPVSPVRPLSPVSRVTPVSPISPASPVHGANLSSFSTPPRTHQINLQDKFTHVQNCIYQIGTFRKIEKRYELDLAREDSIVSNFSLSRMIGPHLPHLVFSKGSGLQESPVDYLSFGLFDKQGGSKGGEEEQQAAEEQGAKRIHQMGNELSTEASSSETVPPEKCTPKPGAGAENETTASNTKTNVSNTKRITPSGMKVKGSGKGASEMGTKKHTRIGKETHPQEGNNSKKSEPNIEKEQRPGKDHPPDASSYAENEIIRRDYLDVKFFLYTCMYIIHLISTVVQRTPSKGFPKESQPKYNHSLFISYDLSHVIYKNNILKENLNKKEFQLTDLVVNKKAMSSFVFCPDHVSRRTELIHLFKFEKKTVSELFERTFSQLHGLHSVTTNDIYFGKIHSEYAKDMSTLATYLKVLSKKAAYFTFRCVYKRHESLCTERINTMQKNLLQKFKELNERLKVTDTGDNTASHVRKRKEAIKCLFDSYVSAIRGLLTNHLSYLYDNLCNNVIFFIHVLILLPAGSSSTGSTPSGKDPPPEKASAKGAGNVTFLKIHHVDMSADYDLSDIVKKIDKAYGPTGHHRQADSGAKQNASAEMLYLPYSEENLYIAKKLEHKMNKYGGRLYAHMRKALDGKKKEIIKIISNDVREHRRYYE</sequence>
<feature type="compositionally biased region" description="Polar residues" evidence="2">
    <location>
        <begin position="1507"/>
        <end position="1524"/>
    </location>
</feature>
<evidence type="ECO:0000313" key="4">
    <source>
        <dbReference type="Proteomes" id="UP000030640"/>
    </source>
</evidence>
<feature type="region of interest" description="Disordered" evidence="2">
    <location>
        <begin position="968"/>
        <end position="998"/>
    </location>
</feature>
<dbReference type="VEuPathDB" id="PlasmoDB:C922_04512"/>
<feature type="compositionally biased region" description="Basic and acidic residues" evidence="2">
    <location>
        <begin position="627"/>
        <end position="660"/>
    </location>
</feature>
<dbReference type="OrthoDB" id="371821at2759"/>
<feature type="compositionally biased region" description="Low complexity" evidence="2">
    <location>
        <begin position="573"/>
        <end position="582"/>
    </location>
</feature>
<feature type="region of interest" description="Disordered" evidence="2">
    <location>
        <begin position="491"/>
        <end position="511"/>
    </location>
</feature>
<feature type="compositionally biased region" description="Polar residues" evidence="2">
    <location>
        <begin position="1480"/>
        <end position="1491"/>
    </location>
</feature>
<organism evidence="3 4">
    <name type="scientific">Plasmodium inui San Antonio 1</name>
    <dbReference type="NCBI Taxonomy" id="1237626"/>
    <lineage>
        <taxon>Eukaryota</taxon>
        <taxon>Sar</taxon>
        <taxon>Alveolata</taxon>
        <taxon>Apicomplexa</taxon>
        <taxon>Aconoidasida</taxon>
        <taxon>Haemosporida</taxon>
        <taxon>Plasmodiidae</taxon>
        <taxon>Plasmodium</taxon>
        <taxon>Plasmodium (Plasmodium)</taxon>
    </lineage>
</organism>
<keyword evidence="4" id="KW-1185">Reference proteome</keyword>
<feature type="compositionally biased region" description="Basic and acidic residues" evidence="2">
    <location>
        <begin position="609"/>
        <end position="619"/>
    </location>
</feature>
<feature type="region of interest" description="Disordered" evidence="2">
    <location>
        <begin position="1480"/>
        <end position="1585"/>
    </location>
</feature>
<feature type="compositionally biased region" description="Acidic residues" evidence="2">
    <location>
        <begin position="495"/>
        <end position="504"/>
    </location>
</feature>
<feature type="compositionally biased region" description="Basic residues" evidence="2">
    <location>
        <begin position="591"/>
        <end position="608"/>
    </location>
</feature>
<feature type="compositionally biased region" description="Basic and acidic residues" evidence="2">
    <location>
        <begin position="93"/>
        <end position="127"/>
    </location>
</feature>
<feature type="region of interest" description="Disordered" evidence="2">
    <location>
        <begin position="1"/>
        <end position="49"/>
    </location>
</feature>
<name>W6ZWF9_9APIC</name>
<feature type="compositionally biased region" description="Basic and acidic residues" evidence="2">
    <location>
        <begin position="15"/>
        <end position="49"/>
    </location>
</feature>
<dbReference type="RefSeq" id="XP_008818317.1">
    <property type="nucleotide sequence ID" value="XM_008820095.1"/>
</dbReference>
<evidence type="ECO:0000313" key="3">
    <source>
        <dbReference type="EMBL" id="EUD65112.1"/>
    </source>
</evidence>
<protein>
    <submittedName>
        <fullName evidence="3">Uncharacterized protein</fullName>
    </submittedName>
</protein>
<feature type="region of interest" description="Disordered" evidence="2">
    <location>
        <begin position="81"/>
        <end position="155"/>
    </location>
</feature>
<dbReference type="GeneID" id="20039786"/>
<evidence type="ECO:0000256" key="2">
    <source>
        <dbReference type="SAM" id="MobiDB-lite"/>
    </source>
</evidence>
<dbReference type="EMBL" id="KI965483">
    <property type="protein sequence ID" value="EUD65112.1"/>
    <property type="molecule type" value="Genomic_DNA"/>
</dbReference>
<feature type="region of interest" description="Disordered" evidence="2">
    <location>
        <begin position="921"/>
        <end position="949"/>
    </location>
</feature>
<accession>W6ZWF9</accession>
<feature type="compositionally biased region" description="Basic and acidic residues" evidence="2">
    <location>
        <begin position="1549"/>
        <end position="1580"/>
    </location>
</feature>
<evidence type="ECO:0000256" key="1">
    <source>
        <dbReference type="SAM" id="Coils"/>
    </source>
</evidence>
<keyword evidence="1" id="KW-0175">Coiled coil</keyword>
<feature type="region of interest" description="Disordered" evidence="2">
    <location>
        <begin position="573"/>
        <end position="660"/>
    </location>
</feature>
<feature type="coiled-coil region" evidence="1">
    <location>
        <begin position="1058"/>
        <end position="1110"/>
    </location>
</feature>
<proteinExistence type="predicted"/>